<dbReference type="EMBL" id="ML991811">
    <property type="protein sequence ID" value="KAF2232966.1"/>
    <property type="molecule type" value="Genomic_DNA"/>
</dbReference>
<dbReference type="InterPro" id="IPR034164">
    <property type="entry name" value="Pepsin-like_dom"/>
</dbReference>
<dbReference type="PANTHER" id="PTHR47966:SF47">
    <property type="entry name" value="ENDOPEPTIDASE, PUTATIVE (AFU_ORTHOLOGUE AFUA_3G01220)-RELATED"/>
    <property type="match status" value="1"/>
</dbReference>
<evidence type="ECO:0000313" key="6">
    <source>
        <dbReference type="EMBL" id="KAF2232966.1"/>
    </source>
</evidence>
<dbReference type="GO" id="GO:0006508">
    <property type="term" value="P:proteolysis"/>
    <property type="evidence" value="ECO:0007669"/>
    <property type="project" value="UniProtKB-KW"/>
</dbReference>
<dbReference type="PROSITE" id="PS00141">
    <property type="entry name" value="ASP_PROTEASE"/>
    <property type="match status" value="1"/>
</dbReference>
<keyword evidence="4 6" id="KW-0645">Protease</keyword>
<dbReference type="GO" id="GO:0004190">
    <property type="term" value="F:aspartic-type endopeptidase activity"/>
    <property type="evidence" value="ECO:0007669"/>
    <property type="project" value="UniProtKB-KW"/>
</dbReference>
<evidence type="ECO:0000256" key="3">
    <source>
        <dbReference type="PIRSR" id="PIRSR601461-1"/>
    </source>
</evidence>
<evidence type="ECO:0000256" key="4">
    <source>
        <dbReference type="RuleBase" id="RU000454"/>
    </source>
</evidence>
<dbReference type="InterPro" id="IPR033121">
    <property type="entry name" value="PEPTIDASE_A1"/>
</dbReference>
<feature type="domain" description="Peptidase A1" evidence="5">
    <location>
        <begin position="27"/>
        <end position="383"/>
    </location>
</feature>
<feature type="active site" evidence="3">
    <location>
        <position position="274"/>
    </location>
</feature>
<evidence type="ECO:0000259" key="5">
    <source>
        <dbReference type="PROSITE" id="PS51767"/>
    </source>
</evidence>
<dbReference type="Gene3D" id="2.40.70.10">
    <property type="entry name" value="Acid Proteases"/>
    <property type="match status" value="2"/>
</dbReference>
<dbReference type="InterPro" id="IPR001969">
    <property type="entry name" value="Aspartic_peptidase_AS"/>
</dbReference>
<organism evidence="6 7">
    <name type="scientific">Viridothelium virens</name>
    <name type="common">Speckled blister lichen</name>
    <name type="synonym">Trypethelium virens</name>
    <dbReference type="NCBI Taxonomy" id="1048519"/>
    <lineage>
        <taxon>Eukaryota</taxon>
        <taxon>Fungi</taxon>
        <taxon>Dikarya</taxon>
        <taxon>Ascomycota</taxon>
        <taxon>Pezizomycotina</taxon>
        <taxon>Dothideomycetes</taxon>
        <taxon>Dothideomycetes incertae sedis</taxon>
        <taxon>Trypetheliales</taxon>
        <taxon>Trypetheliaceae</taxon>
        <taxon>Viridothelium</taxon>
    </lineage>
</organism>
<keyword evidence="7" id="KW-1185">Reference proteome</keyword>
<dbReference type="GO" id="GO:0000324">
    <property type="term" value="C:fungal-type vacuole"/>
    <property type="evidence" value="ECO:0007669"/>
    <property type="project" value="TreeGrafter"/>
</dbReference>
<reference evidence="6" key="1">
    <citation type="journal article" date="2020" name="Stud. Mycol.">
        <title>101 Dothideomycetes genomes: a test case for predicting lifestyles and emergence of pathogens.</title>
        <authorList>
            <person name="Haridas S."/>
            <person name="Albert R."/>
            <person name="Binder M."/>
            <person name="Bloem J."/>
            <person name="Labutti K."/>
            <person name="Salamov A."/>
            <person name="Andreopoulos B."/>
            <person name="Baker S."/>
            <person name="Barry K."/>
            <person name="Bills G."/>
            <person name="Bluhm B."/>
            <person name="Cannon C."/>
            <person name="Castanera R."/>
            <person name="Culley D."/>
            <person name="Daum C."/>
            <person name="Ezra D."/>
            <person name="Gonzalez J."/>
            <person name="Henrissat B."/>
            <person name="Kuo A."/>
            <person name="Liang C."/>
            <person name="Lipzen A."/>
            <person name="Lutzoni F."/>
            <person name="Magnuson J."/>
            <person name="Mondo S."/>
            <person name="Nolan M."/>
            <person name="Ohm R."/>
            <person name="Pangilinan J."/>
            <person name="Park H.-J."/>
            <person name="Ramirez L."/>
            <person name="Alfaro M."/>
            <person name="Sun H."/>
            <person name="Tritt A."/>
            <person name="Yoshinaga Y."/>
            <person name="Zwiers L.-H."/>
            <person name="Turgeon B."/>
            <person name="Goodwin S."/>
            <person name="Spatafora J."/>
            <person name="Crous P."/>
            <person name="Grigoriev I."/>
        </authorList>
    </citation>
    <scope>NUCLEOTIDE SEQUENCE</scope>
    <source>
        <strain evidence="6">Tuck. ex Michener</strain>
    </source>
</reference>
<feature type="active site" evidence="3">
    <location>
        <position position="44"/>
    </location>
</feature>
<dbReference type="AlphaFoldDB" id="A0A6A6H4E7"/>
<keyword evidence="2 4" id="KW-0064">Aspartyl protease</keyword>
<dbReference type="OrthoDB" id="15189at2759"/>
<dbReference type="InterPro" id="IPR001461">
    <property type="entry name" value="Aspartic_peptidase_A1"/>
</dbReference>
<dbReference type="PROSITE" id="PS51767">
    <property type="entry name" value="PEPTIDASE_A1"/>
    <property type="match status" value="1"/>
</dbReference>
<proteinExistence type="inferred from homology"/>
<dbReference type="CDD" id="cd05471">
    <property type="entry name" value="pepsin_like"/>
    <property type="match status" value="1"/>
</dbReference>
<evidence type="ECO:0000256" key="1">
    <source>
        <dbReference type="ARBA" id="ARBA00007447"/>
    </source>
</evidence>
<sequence length="388" mass="41041">MRSGKQENGAYAVGTAPLQSIEGGTEYDVQIQFADTTPVTVILDTGSSDTWLAQSSFQCVDETGADQPQSTCNFGPLFNGTFDNGQIANENFNISYGDGETLTGVLGYEDVTIAGIKVTNQEVALVNYAFWEGDGISSGLIGLAYPALTSAYAGDNPAADVPGDTVEYNSIFTTAINESLVAPMFSLALERAPSSGGYIAFGGLPPVSVDNSSFVSTPIEVLEIVDDPQTTSQYSFYTITPDGFTITPAAASRRSFRNGRQGIDVTSDFPTIVDSGTTLVYLPDELAIDINEAFEPSAEYVEDEGAFFVDCQATAPTFGVNINGTTFNVNPVDLIFQSEVDPTTGLCLTGIQAGGEGPFILGDVFLQNVVAVFDVGAAELRFAPHEDY</sequence>
<gene>
    <name evidence="6" type="ORF">EV356DRAFT_449302</name>
</gene>
<dbReference type="Proteomes" id="UP000800092">
    <property type="component" value="Unassembled WGS sequence"/>
</dbReference>
<name>A0A6A6H4E7_VIRVR</name>
<dbReference type="SUPFAM" id="SSF50630">
    <property type="entry name" value="Acid proteases"/>
    <property type="match status" value="1"/>
</dbReference>
<accession>A0A6A6H4E7</accession>
<evidence type="ECO:0000256" key="2">
    <source>
        <dbReference type="ARBA" id="ARBA00022750"/>
    </source>
</evidence>
<protein>
    <submittedName>
        <fullName evidence="6">Acid protease</fullName>
    </submittedName>
</protein>
<evidence type="ECO:0000313" key="7">
    <source>
        <dbReference type="Proteomes" id="UP000800092"/>
    </source>
</evidence>
<dbReference type="InterPro" id="IPR021109">
    <property type="entry name" value="Peptidase_aspartic_dom_sf"/>
</dbReference>
<comment type="similarity">
    <text evidence="1 4">Belongs to the peptidase A1 family.</text>
</comment>
<dbReference type="PRINTS" id="PR00792">
    <property type="entry name" value="PEPSIN"/>
</dbReference>
<dbReference type="PANTHER" id="PTHR47966">
    <property type="entry name" value="BETA-SITE APP-CLEAVING ENZYME, ISOFORM A-RELATED"/>
    <property type="match status" value="1"/>
</dbReference>
<keyword evidence="4" id="KW-0378">Hydrolase</keyword>
<dbReference type="Pfam" id="PF00026">
    <property type="entry name" value="Asp"/>
    <property type="match status" value="1"/>
</dbReference>